<dbReference type="AlphaFoldDB" id="A0A482X949"/>
<dbReference type="EMBL" id="QKKF02014912">
    <property type="protein sequence ID" value="RZF42495.1"/>
    <property type="molecule type" value="Genomic_DNA"/>
</dbReference>
<name>A0A482X949_LAOST</name>
<evidence type="ECO:0000313" key="1">
    <source>
        <dbReference type="EMBL" id="RZF42495.1"/>
    </source>
</evidence>
<comment type="caution">
    <text evidence="1">The sequence shown here is derived from an EMBL/GenBank/DDBJ whole genome shotgun (WGS) entry which is preliminary data.</text>
</comment>
<protein>
    <submittedName>
        <fullName evidence="1">Uncharacterized protein</fullName>
    </submittedName>
</protein>
<organism evidence="1 2">
    <name type="scientific">Laodelphax striatellus</name>
    <name type="common">Small brown planthopper</name>
    <name type="synonym">Delphax striatella</name>
    <dbReference type="NCBI Taxonomy" id="195883"/>
    <lineage>
        <taxon>Eukaryota</taxon>
        <taxon>Metazoa</taxon>
        <taxon>Ecdysozoa</taxon>
        <taxon>Arthropoda</taxon>
        <taxon>Hexapoda</taxon>
        <taxon>Insecta</taxon>
        <taxon>Pterygota</taxon>
        <taxon>Neoptera</taxon>
        <taxon>Paraneoptera</taxon>
        <taxon>Hemiptera</taxon>
        <taxon>Auchenorrhyncha</taxon>
        <taxon>Fulgoroidea</taxon>
        <taxon>Delphacidae</taxon>
        <taxon>Criomorphinae</taxon>
        <taxon>Laodelphax</taxon>
    </lineage>
</organism>
<gene>
    <name evidence="1" type="ORF">LSTR_LSTR004414</name>
</gene>
<accession>A0A482X949</accession>
<keyword evidence="2" id="KW-1185">Reference proteome</keyword>
<reference evidence="1 2" key="1">
    <citation type="journal article" date="2017" name="Gigascience">
        <title>Genome sequence of the small brown planthopper, Laodelphax striatellus.</title>
        <authorList>
            <person name="Zhu J."/>
            <person name="Jiang F."/>
            <person name="Wang X."/>
            <person name="Yang P."/>
            <person name="Bao Y."/>
            <person name="Zhao W."/>
            <person name="Wang W."/>
            <person name="Lu H."/>
            <person name="Wang Q."/>
            <person name="Cui N."/>
            <person name="Li J."/>
            <person name="Chen X."/>
            <person name="Luo L."/>
            <person name="Yu J."/>
            <person name="Kang L."/>
            <person name="Cui F."/>
        </authorList>
    </citation>
    <scope>NUCLEOTIDE SEQUENCE [LARGE SCALE GENOMIC DNA]</scope>
    <source>
        <strain evidence="1">Lst14</strain>
    </source>
</reference>
<sequence length="73" mass="8820">MMRYQKKKHQKKELVLHLIVEMCVAITGQYELRRGYLDGLTTRYVTMCRSADNNLSDIFYIVFDLRINQMRPY</sequence>
<dbReference type="Proteomes" id="UP000291343">
    <property type="component" value="Unassembled WGS sequence"/>
</dbReference>
<dbReference type="InParanoid" id="A0A482X949"/>
<proteinExistence type="predicted"/>
<evidence type="ECO:0000313" key="2">
    <source>
        <dbReference type="Proteomes" id="UP000291343"/>
    </source>
</evidence>